<dbReference type="EMBL" id="GBRH01240147">
    <property type="protein sequence ID" value="JAD57748.1"/>
    <property type="molecule type" value="Transcribed_RNA"/>
</dbReference>
<name>A0A0A9B6I0_ARUDO</name>
<accession>A0A0A9B6I0</accession>
<reference evidence="1" key="2">
    <citation type="journal article" date="2015" name="Data Brief">
        <title>Shoot transcriptome of the giant reed, Arundo donax.</title>
        <authorList>
            <person name="Barrero R.A."/>
            <person name="Guerrero F.D."/>
            <person name="Moolhuijzen P."/>
            <person name="Goolsby J.A."/>
            <person name="Tidwell J."/>
            <person name="Bellgard S.E."/>
            <person name="Bellgard M.I."/>
        </authorList>
    </citation>
    <scope>NUCLEOTIDE SEQUENCE</scope>
    <source>
        <tissue evidence="1">Shoot tissue taken approximately 20 cm above the soil surface</tissue>
    </source>
</reference>
<proteinExistence type="predicted"/>
<reference evidence="1" key="1">
    <citation type="submission" date="2014-09" db="EMBL/GenBank/DDBJ databases">
        <authorList>
            <person name="Magalhaes I.L.F."/>
            <person name="Oliveira U."/>
            <person name="Santos F.R."/>
            <person name="Vidigal T.H.D.A."/>
            <person name="Brescovit A.D."/>
            <person name="Santos A.J."/>
        </authorList>
    </citation>
    <scope>NUCLEOTIDE SEQUENCE</scope>
    <source>
        <tissue evidence="1">Shoot tissue taken approximately 20 cm above the soil surface</tissue>
    </source>
</reference>
<sequence length="28" mass="3200">MFLRYNIDASVPMVHDEILFPLLSSTSC</sequence>
<dbReference type="AlphaFoldDB" id="A0A0A9B6I0"/>
<protein>
    <submittedName>
        <fullName evidence="1">Uncharacterized protein</fullName>
    </submittedName>
</protein>
<dbReference type="PROSITE" id="PS51257">
    <property type="entry name" value="PROKAR_LIPOPROTEIN"/>
    <property type="match status" value="1"/>
</dbReference>
<evidence type="ECO:0000313" key="1">
    <source>
        <dbReference type="EMBL" id="JAD57748.1"/>
    </source>
</evidence>
<organism evidence="1">
    <name type="scientific">Arundo donax</name>
    <name type="common">Giant reed</name>
    <name type="synonym">Donax arundinaceus</name>
    <dbReference type="NCBI Taxonomy" id="35708"/>
    <lineage>
        <taxon>Eukaryota</taxon>
        <taxon>Viridiplantae</taxon>
        <taxon>Streptophyta</taxon>
        <taxon>Embryophyta</taxon>
        <taxon>Tracheophyta</taxon>
        <taxon>Spermatophyta</taxon>
        <taxon>Magnoliopsida</taxon>
        <taxon>Liliopsida</taxon>
        <taxon>Poales</taxon>
        <taxon>Poaceae</taxon>
        <taxon>PACMAD clade</taxon>
        <taxon>Arundinoideae</taxon>
        <taxon>Arundineae</taxon>
        <taxon>Arundo</taxon>
    </lineage>
</organism>